<evidence type="ECO:0000259" key="6">
    <source>
        <dbReference type="PROSITE" id="PS50090"/>
    </source>
</evidence>
<dbReference type="Pfam" id="PF00249">
    <property type="entry name" value="Myb_DNA-binding"/>
    <property type="match status" value="1"/>
</dbReference>
<keyword evidence="2" id="KW-0238">DNA-binding</keyword>
<feature type="region of interest" description="Disordered" evidence="5">
    <location>
        <begin position="86"/>
        <end position="119"/>
    </location>
</feature>
<accession>A0A9C7UN31</accession>
<evidence type="ECO:0000256" key="4">
    <source>
        <dbReference type="ARBA" id="ARBA00023242"/>
    </source>
</evidence>
<dbReference type="Gene3D" id="1.10.10.60">
    <property type="entry name" value="Homeodomain-like"/>
    <property type="match status" value="1"/>
</dbReference>
<evidence type="ECO:0008006" key="11">
    <source>
        <dbReference type="Google" id="ProtNLM"/>
    </source>
</evidence>
<dbReference type="PROSITE" id="PS51293">
    <property type="entry name" value="SANT"/>
    <property type="match status" value="1"/>
</dbReference>
<evidence type="ECO:0000313" key="10">
    <source>
        <dbReference type="Proteomes" id="UP001061958"/>
    </source>
</evidence>
<dbReference type="InterPro" id="IPR009057">
    <property type="entry name" value="Homeodomain-like_sf"/>
</dbReference>
<dbReference type="InterPro" id="IPR001005">
    <property type="entry name" value="SANT/Myb"/>
</dbReference>
<keyword evidence="10" id="KW-1185">Reference proteome</keyword>
<keyword evidence="3" id="KW-0804">Transcription</keyword>
<reference evidence="9" key="1">
    <citation type="journal article" date="2022" name="Proc. Natl. Acad. Sci. U.S.A.">
        <title>Life cycle and functional genomics of the unicellular red alga Galdieria for elucidating algal and plant evolution and industrial use.</title>
        <authorList>
            <person name="Hirooka S."/>
            <person name="Itabashi T."/>
            <person name="Ichinose T.M."/>
            <person name="Onuma R."/>
            <person name="Fujiwara T."/>
            <person name="Yamashita S."/>
            <person name="Jong L.W."/>
            <person name="Tomita R."/>
            <person name="Iwane A.H."/>
            <person name="Miyagishima S.Y."/>
        </authorList>
    </citation>
    <scope>NUCLEOTIDE SEQUENCE</scope>
    <source>
        <strain evidence="9">NBRC 102759</strain>
    </source>
</reference>
<dbReference type="InterPro" id="IPR017884">
    <property type="entry name" value="SANT_dom"/>
</dbReference>
<feature type="compositionally biased region" description="Low complexity" evidence="5">
    <location>
        <begin position="86"/>
        <end position="96"/>
    </location>
</feature>
<dbReference type="SUPFAM" id="SSF46689">
    <property type="entry name" value="Homeodomain-like"/>
    <property type="match status" value="1"/>
</dbReference>
<evidence type="ECO:0000313" key="9">
    <source>
        <dbReference type="EMBL" id="GJQ09429.1"/>
    </source>
</evidence>
<dbReference type="AlphaFoldDB" id="A0A9C7UN31"/>
<evidence type="ECO:0000259" key="8">
    <source>
        <dbReference type="PROSITE" id="PS51294"/>
    </source>
</evidence>
<evidence type="ECO:0000256" key="1">
    <source>
        <dbReference type="ARBA" id="ARBA00023015"/>
    </source>
</evidence>
<reference evidence="9" key="2">
    <citation type="submission" date="2022-01" db="EMBL/GenBank/DDBJ databases">
        <authorList>
            <person name="Hirooka S."/>
            <person name="Miyagishima S.Y."/>
        </authorList>
    </citation>
    <scope>NUCLEOTIDE SEQUENCE</scope>
    <source>
        <strain evidence="9">NBRC 102759</strain>
    </source>
</reference>
<dbReference type="PROSITE" id="PS50090">
    <property type="entry name" value="MYB_LIKE"/>
    <property type="match status" value="1"/>
</dbReference>
<dbReference type="Proteomes" id="UP001061958">
    <property type="component" value="Unassembled WGS sequence"/>
</dbReference>
<protein>
    <recommendedName>
        <fullName evidence="11">Myb domain-containing protein</fullName>
    </recommendedName>
</protein>
<dbReference type="InterPro" id="IPR006447">
    <property type="entry name" value="Myb_dom_plants"/>
</dbReference>
<dbReference type="GO" id="GO:0003677">
    <property type="term" value="F:DNA binding"/>
    <property type="evidence" value="ECO:0007669"/>
    <property type="project" value="UniProtKB-KW"/>
</dbReference>
<dbReference type="InterPro" id="IPR017930">
    <property type="entry name" value="Myb_dom"/>
</dbReference>
<dbReference type="SMART" id="SM00717">
    <property type="entry name" value="SANT"/>
    <property type="match status" value="1"/>
</dbReference>
<gene>
    <name evidence="9" type="ORF">GpartN1_g1220.t1</name>
</gene>
<name>A0A9C7UN31_9RHOD</name>
<evidence type="ECO:0000259" key="7">
    <source>
        <dbReference type="PROSITE" id="PS51293"/>
    </source>
</evidence>
<evidence type="ECO:0000256" key="2">
    <source>
        <dbReference type="ARBA" id="ARBA00023125"/>
    </source>
</evidence>
<proteinExistence type="predicted"/>
<feature type="domain" description="HTH myb-type" evidence="8">
    <location>
        <begin position="120"/>
        <end position="167"/>
    </location>
</feature>
<comment type="caution">
    <text evidence="9">The sequence shown here is derived from an EMBL/GenBank/DDBJ whole genome shotgun (WGS) entry which is preliminary data.</text>
</comment>
<feature type="domain" description="Myb-like" evidence="6">
    <location>
        <begin position="120"/>
        <end position="163"/>
    </location>
</feature>
<evidence type="ECO:0000256" key="5">
    <source>
        <dbReference type="SAM" id="MobiDB-lite"/>
    </source>
</evidence>
<dbReference type="PANTHER" id="PTHR12802">
    <property type="entry name" value="SWI/SNF COMPLEX-RELATED"/>
    <property type="match status" value="1"/>
</dbReference>
<sequence length="245" mass="28097">MESVQLKSICPQNEQELQTYYEYLQRHALQLEAELSRVRQAMAQVSFYLRDFRLLGEDKSRSGFSNVSAVTGESLENTCLSRNTSFSSFGSSTARSDTTQQQRVGDKRRRVNKGSSGRYWSSQEHERFLEALEKFGQQNLKAVASYVGTRTAVQCRTHLQKYLLRLERESQRSLGKQVNSKVQKEVVESGAERKRPWEDRKSYTLENEVPLRCNSEHPRIKNERDVSLVGGVHLLCVAAQEVSAR</sequence>
<feature type="domain" description="SANT" evidence="7">
    <location>
        <begin position="115"/>
        <end position="158"/>
    </location>
</feature>
<keyword evidence="4" id="KW-0539">Nucleus</keyword>
<dbReference type="NCBIfam" id="TIGR01557">
    <property type="entry name" value="myb_SHAQKYF"/>
    <property type="match status" value="1"/>
</dbReference>
<evidence type="ECO:0000256" key="3">
    <source>
        <dbReference type="ARBA" id="ARBA00023163"/>
    </source>
</evidence>
<organism evidence="9 10">
    <name type="scientific">Galdieria partita</name>
    <dbReference type="NCBI Taxonomy" id="83374"/>
    <lineage>
        <taxon>Eukaryota</taxon>
        <taxon>Rhodophyta</taxon>
        <taxon>Bangiophyceae</taxon>
        <taxon>Galdieriales</taxon>
        <taxon>Galdieriaceae</taxon>
        <taxon>Galdieria</taxon>
    </lineage>
</organism>
<dbReference type="EMBL" id="BQMJ01000008">
    <property type="protein sequence ID" value="GJQ09429.1"/>
    <property type="molecule type" value="Genomic_DNA"/>
</dbReference>
<keyword evidence="1" id="KW-0805">Transcription regulation</keyword>
<dbReference type="CDD" id="cd00167">
    <property type="entry name" value="SANT"/>
    <property type="match status" value="1"/>
</dbReference>
<dbReference type="OrthoDB" id="5793at2759"/>
<dbReference type="PROSITE" id="PS51294">
    <property type="entry name" value="HTH_MYB"/>
    <property type="match status" value="1"/>
</dbReference>